<dbReference type="GO" id="GO:0016791">
    <property type="term" value="F:phosphatase activity"/>
    <property type="evidence" value="ECO:0007669"/>
    <property type="project" value="UniProtKB-ARBA"/>
</dbReference>
<dbReference type="SMART" id="SM00855">
    <property type="entry name" value="PGAM"/>
    <property type="match status" value="1"/>
</dbReference>
<dbReference type="InterPro" id="IPR029033">
    <property type="entry name" value="His_PPase_superfam"/>
</dbReference>
<evidence type="ECO:0000313" key="1">
    <source>
        <dbReference type="Proteomes" id="UP000046393"/>
    </source>
</evidence>
<dbReference type="InterPro" id="IPR013078">
    <property type="entry name" value="His_Pase_superF_clade-1"/>
</dbReference>
<sequence length="224" mass="25658">MVKSRSLLNPTVLWLVRHGERIDHVIDDWQLIYTENSSDNPPLSYRGKKQANETGLRFKNVKLDYVFVSPFDRCLQTASRIIKGKRLKMKVEIGFVESLGYCETPPGFSDYELIKKKYANIDNDYIPLRNPLPFDEPRSDDEACRSRVALNLKLILQKYHGRNILIVTHNDVIAAIHDCLCGPGNWKYVGLATVSKFVEQPDGSYLCKLSGDYNHLSDPTNLRI</sequence>
<accession>A0A0N5AR39</accession>
<protein>
    <submittedName>
        <fullName evidence="2">Histidine phosphatase family protein</fullName>
    </submittedName>
</protein>
<dbReference type="AlphaFoldDB" id="A0A0N5AR39"/>
<dbReference type="Pfam" id="PF00300">
    <property type="entry name" value="His_Phos_1"/>
    <property type="match status" value="1"/>
</dbReference>
<dbReference type="Gene3D" id="3.40.50.1240">
    <property type="entry name" value="Phosphoglycerate mutase-like"/>
    <property type="match status" value="1"/>
</dbReference>
<name>A0A0N5AR39_9BILA</name>
<reference evidence="2" key="1">
    <citation type="submission" date="2017-02" db="UniProtKB">
        <authorList>
            <consortium name="WormBaseParasite"/>
        </authorList>
    </citation>
    <scope>IDENTIFICATION</scope>
</reference>
<organism evidence="1 2">
    <name type="scientific">Syphacia muris</name>
    <dbReference type="NCBI Taxonomy" id="451379"/>
    <lineage>
        <taxon>Eukaryota</taxon>
        <taxon>Metazoa</taxon>
        <taxon>Ecdysozoa</taxon>
        <taxon>Nematoda</taxon>
        <taxon>Chromadorea</taxon>
        <taxon>Rhabditida</taxon>
        <taxon>Spirurina</taxon>
        <taxon>Oxyuridomorpha</taxon>
        <taxon>Oxyuroidea</taxon>
        <taxon>Oxyuridae</taxon>
        <taxon>Syphacia</taxon>
    </lineage>
</organism>
<dbReference type="InterPro" id="IPR051710">
    <property type="entry name" value="Phosphatase_SH3-domain"/>
</dbReference>
<dbReference type="STRING" id="451379.A0A0N5AR39"/>
<keyword evidence="1" id="KW-1185">Reference proteome</keyword>
<dbReference type="PANTHER" id="PTHR16469">
    <property type="entry name" value="UBIQUITIN-ASSOCIATED AND SH3 DOMAIN-CONTAINING BA-RELATED"/>
    <property type="match status" value="1"/>
</dbReference>
<dbReference type="CDD" id="cd07067">
    <property type="entry name" value="HP_PGM_like"/>
    <property type="match status" value="1"/>
</dbReference>
<dbReference type="Proteomes" id="UP000046393">
    <property type="component" value="Unplaced"/>
</dbReference>
<evidence type="ECO:0000313" key="2">
    <source>
        <dbReference type="WBParaSite" id="SMUV_0000717201-mRNA-1"/>
    </source>
</evidence>
<dbReference type="WBParaSite" id="SMUV_0000717201-mRNA-1">
    <property type="protein sequence ID" value="SMUV_0000717201-mRNA-1"/>
    <property type="gene ID" value="SMUV_0000717201"/>
</dbReference>
<dbReference type="SUPFAM" id="SSF53254">
    <property type="entry name" value="Phosphoglycerate mutase-like"/>
    <property type="match status" value="1"/>
</dbReference>
<proteinExistence type="predicted"/>
<dbReference type="PANTHER" id="PTHR16469:SF27">
    <property type="entry name" value="UBIQUITIN-ASSOCIATED AND SH3 DOMAIN-CONTAINING BA-RELATED"/>
    <property type="match status" value="1"/>
</dbReference>